<comment type="caution">
    <text evidence="1">The sequence shown here is derived from an EMBL/GenBank/DDBJ whole genome shotgun (WGS) entry which is preliminary data.</text>
</comment>
<protein>
    <submittedName>
        <fullName evidence="1">Uncharacterized protein</fullName>
    </submittedName>
</protein>
<proteinExistence type="predicted"/>
<sequence>MKVKPSPATKSRLAFEPGVEEQAQTHTELFICNPSQPVVKIPWKEYSPLTTFSTVDDELHDSALMIAQLDVQQTQQHNKYHQDNTSIMPLLSVLEVCKVVLPGDSMSRMPSVSHEDESVVIMLGSDSSNTNNNHSNDNNDKAAEMEAMEISVEPDYTVPDSDSAFLHSQSLVPTQLHQLEHEKYYLHQQAPHQLQQQTVSPTDDNNDDYDNNSLLLVPPPPPEMQAIIPVQIAMHNLMYAQLNCVEWISYGKQAARRDWRERPLQQRIQITNLRKECAKRSHALYYESYYNSMTMSDSYNSSNCS</sequence>
<organism evidence="1 2">
    <name type="scientific">Physocladia obscura</name>
    <dbReference type="NCBI Taxonomy" id="109957"/>
    <lineage>
        <taxon>Eukaryota</taxon>
        <taxon>Fungi</taxon>
        <taxon>Fungi incertae sedis</taxon>
        <taxon>Chytridiomycota</taxon>
        <taxon>Chytridiomycota incertae sedis</taxon>
        <taxon>Chytridiomycetes</taxon>
        <taxon>Chytridiales</taxon>
        <taxon>Chytriomycetaceae</taxon>
        <taxon>Physocladia</taxon>
    </lineage>
</organism>
<keyword evidence="2" id="KW-1185">Reference proteome</keyword>
<gene>
    <name evidence="1" type="ORF">HK100_011280</name>
</gene>
<name>A0AAD5T2W6_9FUNG</name>
<reference evidence="1" key="1">
    <citation type="submission" date="2020-05" db="EMBL/GenBank/DDBJ databases">
        <title>Phylogenomic resolution of chytrid fungi.</title>
        <authorList>
            <person name="Stajich J.E."/>
            <person name="Amses K."/>
            <person name="Simmons R."/>
            <person name="Seto K."/>
            <person name="Myers J."/>
            <person name="Bonds A."/>
            <person name="Quandt C.A."/>
            <person name="Barry K."/>
            <person name="Liu P."/>
            <person name="Grigoriev I."/>
            <person name="Longcore J.E."/>
            <person name="James T.Y."/>
        </authorList>
    </citation>
    <scope>NUCLEOTIDE SEQUENCE</scope>
    <source>
        <strain evidence="1">JEL0513</strain>
    </source>
</reference>
<dbReference type="AlphaFoldDB" id="A0AAD5T2W6"/>
<evidence type="ECO:0000313" key="1">
    <source>
        <dbReference type="EMBL" id="KAJ3124321.1"/>
    </source>
</evidence>
<dbReference type="EMBL" id="JADGJH010000679">
    <property type="protein sequence ID" value="KAJ3124321.1"/>
    <property type="molecule type" value="Genomic_DNA"/>
</dbReference>
<dbReference type="Proteomes" id="UP001211907">
    <property type="component" value="Unassembled WGS sequence"/>
</dbReference>
<accession>A0AAD5T2W6</accession>
<evidence type="ECO:0000313" key="2">
    <source>
        <dbReference type="Proteomes" id="UP001211907"/>
    </source>
</evidence>